<dbReference type="EMBL" id="FOVR01000003">
    <property type="protein sequence ID" value="SFO14697.1"/>
    <property type="molecule type" value="Genomic_DNA"/>
</dbReference>
<protein>
    <recommendedName>
        <fullName evidence="1">Anti-sigma factor NepR domain-containing protein</fullName>
    </recommendedName>
</protein>
<organism evidence="2 3">
    <name type="scientific">Cohaesibacter marisflavi</name>
    <dbReference type="NCBI Taxonomy" id="655353"/>
    <lineage>
        <taxon>Bacteria</taxon>
        <taxon>Pseudomonadati</taxon>
        <taxon>Pseudomonadota</taxon>
        <taxon>Alphaproteobacteria</taxon>
        <taxon>Hyphomicrobiales</taxon>
        <taxon>Cohaesibacteraceae</taxon>
    </lineage>
</organism>
<name>A0A1I5ETC1_9HYPH</name>
<dbReference type="InterPro" id="IPR041649">
    <property type="entry name" value="NepR"/>
</dbReference>
<reference evidence="2 3" key="1">
    <citation type="submission" date="2016-10" db="EMBL/GenBank/DDBJ databases">
        <authorList>
            <person name="de Groot N.N."/>
        </authorList>
    </citation>
    <scope>NUCLEOTIDE SEQUENCE [LARGE SCALE GENOMIC DNA]</scope>
    <source>
        <strain evidence="2 3">CGMCC 1.9157</strain>
    </source>
</reference>
<evidence type="ECO:0000259" key="1">
    <source>
        <dbReference type="Pfam" id="PF18557"/>
    </source>
</evidence>
<dbReference type="STRING" id="655353.SAMN04488056_103336"/>
<dbReference type="OrthoDB" id="8421187at2"/>
<gene>
    <name evidence="2" type="ORF">SAMN04488056_103336</name>
</gene>
<accession>A0A1I5ETC1</accession>
<dbReference type="AlphaFoldDB" id="A0A1I5ETC1"/>
<sequence length="73" mass="7971">MINDEKKSGILSASDMLGGAVQPNEELDPNGAIAQKLKALYTQTEQQAIPDRFLDLLEQLDEAERAANSLGER</sequence>
<keyword evidence="3" id="KW-1185">Reference proteome</keyword>
<dbReference type="Proteomes" id="UP000199236">
    <property type="component" value="Unassembled WGS sequence"/>
</dbReference>
<dbReference type="Pfam" id="PF18557">
    <property type="entry name" value="NepR"/>
    <property type="match status" value="1"/>
</dbReference>
<feature type="domain" description="Anti-sigma factor NepR" evidence="1">
    <location>
        <begin position="32"/>
        <end position="64"/>
    </location>
</feature>
<evidence type="ECO:0000313" key="2">
    <source>
        <dbReference type="EMBL" id="SFO14697.1"/>
    </source>
</evidence>
<dbReference type="RefSeq" id="WP_090071039.1">
    <property type="nucleotide sequence ID" value="NZ_FOVR01000003.1"/>
</dbReference>
<proteinExistence type="predicted"/>
<evidence type="ECO:0000313" key="3">
    <source>
        <dbReference type="Proteomes" id="UP000199236"/>
    </source>
</evidence>